<dbReference type="Pfam" id="PF07690">
    <property type="entry name" value="MFS_1"/>
    <property type="match status" value="1"/>
</dbReference>
<feature type="transmembrane region" description="Helical" evidence="5">
    <location>
        <begin position="142"/>
        <end position="161"/>
    </location>
</feature>
<evidence type="ECO:0000259" key="6">
    <source>
        <dbReference type="PROSITE" id="PS50850"/>
    </source>
</evidence>
<dbReference type="AlphaFoldDB" id="A0AA38W009"/>
<keyword evidence="3 5" id="KW-1133">Transmembrane helix</keyword>
<evidence type="ECO:0000256" key="3">
    <source>
        <dbReference type="ARBA" id="ARBA00022989"/>
    </source>
</evidence>
<keyword evidence="4 5" id="KW-0472">Membrane</keyword>
<feature type="transmembrane region" description="Helical" evidence="5">
    <location>
        <begin position="76"/>
        <end position="98"/>
    </location>
</feature>
<dbReference type="GO" id="GO:0016020">
    <property type="term" value="C:membrane"/>
    <property type="evidence" value="ECO:0007669"/>
    <property type="project" value="UniProtKB-SubCell"/>
</dbReference>
<dbReference type="GO" id="GO:0022857">
    <property type="term" value="F:transmembrane transporter activity"/>
    <property type="evidence" value="ECO:0007669"/>
    <property type="project" value="InterPro"/>
</dbReference>
<feature type="transmembrane region" description="Helical" evidence="5">
    <location>
        <begin position="344"/>
        <end position="365"/>
    </location>
</feature>
<dbReference type="PROSITE" id="PS50850">
    <property type="entry name" value="MFS"/>
    <property type="match status" value="1"/>
</dbReference>
<feature type="transmembrane region" description="Helical" evidence="5">
    <location>
        <begin position="201"/>
        <end position="222"/>
    </location>
</feature>
<gene>
    <name evidence="7" type="ORF">NKR19_g1455</name>
</gene>
<name>A0AA38W009_9PEZI</name>
<dbReference type="PANTHER" id="PTHR23502:SF60">
    <property type="entry name" value="MAJOR FACILITATOR SUPERFAMILY (MFS) PROFILE DOMAIN-CONTAINING PROTEIN-RELATED"/>
    <property type="match status" value="1"/>
</dbReference>
<evidence type="ECO:0000256" key="5">
    <source>
        <dbReference type="SAM" id="Phobius"/>
    </source>
</evidence>
<dbReference type="Gene3D" id="1.20.1250.20">
    <property type="entry name" value="MFS general substrate transporter like domains"/>
    <property type="match status" value="1"/>
</dbReference>
<evidence type="ECO:0000256" key="4">
    <source>
        <dbReference type="ARBA" id="ARBA00023136"/>
    </source>
</evidence>
<feature type="transmembrane region" description="Helical" evidence="5">
    <location>
        <begin position="386"/>
        <end position="405"/>
    </location>
</feature>
<proteinExistence type="predicted"/>
<feature type="transmembrane region" description="Helical" evidence="5">
    <location>
        <begin position="308"/>
        <end position="332"/>
    </location>
</feature>
<feature type="transmembrane region" description="Helical" evidence="5">
    <location>
        <begin position="228"/>
        <end position="250"/>
    </location>
</feature>
<evidence type="ECO:0000313" key="7">
    <source>
        <dbReference type="EMBL" id="KAJ9162245.1"/>
    </source>
</evidence>
<dbReference type="InterPro" id="IPR020846">
    <property type="entry name" value="MFS_dom"/>
</dbReference>
<dbReference type="InterPro" id="IPR011701">
    <property type="entry name" value="MFS"/>
</dbReference>
<organism evidence="7 8">
    <name type="scientific">Coniochaeta hoffmannii</name>
    <dbReference type="NCBI Taxonomy" id="91930"/>
    <lineage>
        <taxon>Eukaryota</taxon>
        <taxon>Fungi</taxon>
        <taxon>Dikarya</taxon>
        <taxon>Ascomycota</taxon>
        <taxon>Pezizomycotina</taxon>
        <taxon>Sordariomycetes</taxon>
        <taxon>Sordariomycetidae</taxon>
        <taxon>Coniochaetales</taxon>
        <taxon>Coniochaetaceae</taxon>
        <taxon>Coniochaeta</taxon>
    </lineage>
</organism>
<keyword evidence="2 5" id="KW-0812">Transmembrane</keyword>
<dbReference type="PANTHER" id="PTHR23502">
    <property type="entry name" value="MAJOR FACILITATOR SUPERFAMILY"/>
    <property type="match status" value="1"/>
</dbReference>
<dbReference type="InterPro" id="IPR036259">
    <property type="entry name" value="MFS_trans_sf"/>
</dbReference>
<dbReference type="EMBL" id="JANBVN010000013">
    <property type="protein sequence ID" value="KAJ9162245.1"/>
    <property type="molecule type" value="Genomic_DNA"/>
</dbReference>
<dbReference type="PRINTS" id="PR01036">
    <property type="entry name" value="TCRTETB"/>
</dbReference>
<dbReference type="Proteomes" id="UP001174691">
    <property type="component" value="Unassembled WGS sequence"/>
</dbReference>
<protein>
    <submittedName>
        <fullName evidence="7">MFS general substrate transporter</fullName>
    </submittedName>
</protein>
<feature type="transmembrane region" description="Helical" evidence="5">
    <location>
        <begin position="484"/>
        <end position="502"/>
    </location>
</feature>
<feature type="transmembrane region" description="Helical" evidence="5">
    <location>
        <begin position="411"/>
        <end position="435"/>
    </location>
</feature>
<dbReference type="SUPFAM" id="SSF103473">
    <property type="entry name" value="MFS general substrate transporter"/>
    <property type="match status" value="1"/>
</dbReference>
<keyword evidence="8" id="KW-1185">Reference proteome</keyword>
<comment type="subcellular location">
    <subcellularLocation>
        <location evidence="1">Membrane</location>
        <topology evidence="1">Multi-pass membrane protein</topology>
    </subcellularLocation>
</comment>
<reference evidence="7" key="1">
    <citation type="submission" date="2022-07" db="EMBL/GenBank/DDBJ databases">
        <title>Fungi with potential for degradation of polypropylene.</title>
        <authorList>
            <person name="Gostincar C."/>
        </authorList>
    </citation>
    <scope>NUCLEOTIDE SEQUENCE</scope>
    <source>
        <strain evidence="7">EXF-13287</strain>
    </source>
</reference>
<sequence length="524" mass="57473">MASKEEDILRATESPMPVVEVPPTYDAEAVAVSISRGEAQSIARLDKLLNDYGATWDGPDDPNDPYNWSTFRKISIGVIFSFGQLVTLMSASMIAAALGDIDRDLGVDSSTGQIIFSTYFLGSGFGPFLVAAWAEMSGRKQVWLFANAWFILWNALCPAGHSEGLIIVGRLMTGFGASAGITLTAPVMADMYRETDRGKSLAIASFLPYLGPALGPILGGVVTNSVAWPWVFWIMSLFNAAITLLGLFFIHESYTPVLLKRKAQKSEAGSVHTYRPRSWSFWRDFFSRLSGNLARPVLLLARRPVIQVLAVLLALDFGIYTFLLSTFATLYIERYGQSKSVSSLHYIAIAIGSSASGQIGGRIMDVIYRRLRDRSPDGQGRPEFRVLWMVPGVMLTPVGLFWYGWSAECGVSWPMVDVGAAVFVLGSFVTSQALLAYQLDEFAEYGASANAATKLFSYVLGFAFPTFAPQLYEGLGYGWGNSLLAFVWIALVFPVPFALWFWGDKLRAWGREESEAVSGQYASA</sequence>
<comment type="caution">
    <text evidence="7">The sequence shown here is derived from an EMBL/GenBank/DDBJ whole genome shotgun (WGS) entry which is preliminary data.</text>
</comment>
<feature type="transmembrane region" description="Helical" evidence="5">
    <location>
        <begin position="167"/>
        <end position="189"/>
    </location>
</feature>
<evidence type="ECO:0000256" key="2">
    <source>
        <dbReference type="ARBA" id="ARBA00022692"/>
    </source>
</evidence>
<evidence type="ECO:0000313" key="8">
    <source>
        <dbReference type="Proteomes" id="UP001174691"/>
    </source>
</evidence>
<accession>A0AA38W009</accession>
<feature type="domain" description="Major facilitator superfamily (MFS) profile" evidence="6">
    <location>
        <begin position="76"/>
        <end position="507"/>
    </location>
</feature>
<feature type="transmembrane region" description="Helical" evidence="5">
    <location>
        <begin position="110"/>
        <end position="130"/>
    </location>
</feature>
<evidence type="ECO:0000256" key="1">
    <source>
        <dbReference type="ARBA" id="ARBA00004141"/>
    </source>
</evidence>